<accession>Q0AVJ7</accession>
<dbReference type="STRING" id="335541.Swol_1960"/>
<dbReference type="SUPFAM" id="SSF56524">
    <property type="entry name" value="Oxidoreductase molybdopterin-binding domain"/>
    <property type="match status" value="1"/>
</dbReference>
<evidence type="ECO:0000313" key="2">
    <source>
        <dbReference type="EMBL" id="ABI69257.1"/>
    </source>
</evidence>
<dbReference type="HOGENOM" id="CLU_739494_0_0_9"/>
<dbReference type="eggNOG" id="COG2041">
    <property type="taxonomic scope" value="Bacteria"/>
</dbReference>
<organism evidence="2 3">
    <name type="scientific">Syntrophomonas wolfei subsp. wolfei (strain DSM 2245B / Goettingen)</name>
    <dbReference type="NCBI Taxonomy" id="335541"/>
    <lineage>
        <taxon>Bacteria</taxon>
        <taxon>Bacillati</taxon>
        <taxon>Bacillota</taxon>
        <taxon>Clostridia</taxon>
        <taxon>Eubacteriales</taxon>
        <taxon>Syntrophomonadaceae</taxon>
        <taxon>Syntrophomonas</taxon>
    </lineage>
</organism>
<sequence>MKLNKTSYFFLISLLFCIILTGCAEEQVISSKSSGNQEYEQQKIIIEGDIEESKEITVAEMRQLPQKESKCSFQRATGEMEEFHAAGPDFSDVMAHVGIDVKDFKGFGIIATDGYYCLVTPEIINNREMILALAIDKQLELPKNMRPARLCIIDEFGPYWVRMVDKIILYKDIPKKDITSVWIFNNLAQGIEPYPYEYYGSKDNAIELAQIFSRFDQVEGRAFFTMKSADGFTKSEALSMVNKHYYIKVAGEGAPMNICPNIKLGMNVKHIAWFSTNADAAIFPEQMAELMGEKDFGGIKGIVLKDILEEVQLKGIEEKEFELVGMDGESVMVSGKDLSKGLLHIEDDGNYLVLWQEGTGLQAIDNLLCIRSIK</sequence>
<dbReference type="EMBL" id="CP000448">
    <property type="protein sequence ID" value="ABI69257.1"/>
    <property type="molecule type" value="Genomic_DNA"/>
</dbReference>
<dbReference type="KEGG" id="swo:Swol_1960"/>
<dbReference type="PROSITE" id="PS51257">
    <property type="entry name" value="PROKAR_LIPOPROTEIN"/>
    <property type="match status" value="1"/>
</dbReference>
<keyword evidence="1" id="KW-0732">Signal</keyword>
<gene>
    <name evidence="2" type="ordered locus">Swol_1960</name>
</gene>
<feature type="chain" id="PRO_5039548484" description="Oxidoreductase molybdopterin-binding domain-containing protein" evidence="1">
    <location>
        <begin position="25"/>
        <end position="374"/>
    </location>
</feature>
<reference evidence="3" key="1">
    <citation type="journal article" date="2010" name="Environ. Microbiol.">
        <title>The genome of Syntrophomonas wolfei: new insights into syntrophic metabolism and biohydrogen production.</title>
        <authorList>
            <person name="Sieber J.R."/>
            <person name="Sims D.R."/>
            <person name="Han C."/>
            <person name="Kim E."/>
            <person name="Lykidis A."/>
            <person name="Lapidus A.L."/>
            <person name="McDonnald E."/>
            <person name="Rohlin L."/>
            <person name="Culley D.E."/>
            <person name="Gunsalus R."/>
            <person name="McInerney M.J."/>
        </authorList>
    </citation>
    <scope>NUCLEOTIDE SEQUENCE [LARGE SCALE GENOMIC DNA]</scope>
    <source>
        <strain evidence="3">DSM 2245B / Goettingen</strain>
    </source>
</reference>
<dbReference type="AlphaFoldDB" id="Q0AVJ7"/>
<evidence type="ECO:0000313" key="3">
    <source>
        <dbReference type="Proteomes" id="UP000001968"/>
    </source>
</evidence>
<dbReference type="Proteomes" id="UP000001968">
    <property type="component" value="Chromosome"/>
</dbReference>
<evidence type="ECO:0000256" key="1">
    <source>
        <dbReference type="SAM" id="SignalP"/>
    </source>
</evidence>
<proteinExistence type="predicted"/>
<feature type="signal peptide" evidence="1">
    <location>
        <begin position="1"/>
        <end position="24"/>
    </location>
</feature>
<name>Q0AVJ7_SYNWW</name>
<dbReference type="Gene3D" id="3.90.420.10">
    <property type="entry name" value="Oxidoreductase, molybdopterin-binding domain"/>
    <property type="match status" value="1"/>
</dbReference>
<keyword evidence="3" id="KW-1185">Reference proteome</keyword>
<evidence type="ECO:0008006" key="4">
    <source>
        <dbReference type="Google" id="ProtNLM"/>
    </source>
</evidence>
<dbReference type="RefSeq" id="WP_011641350.1">
    <property type="nucleotide sequence ID" value="NC_008346.1"/>
</dbReference>
<protein>
    <recommendedName>
        <fullName evidence="4">Oxidoreductase molybdopterin-binding domain-containing protein</fullName>
    </recommendedName>
</protein>
<dbReference type="OrthoDB" id="1704220at2"/>
<dbReference type="InterPro" id="IPR036374">
    <property type="entry name" value="OxRdtase_Mopterin-bd_sf"/>
</dbReference>